<keyword evidence="2" id="KW-1185">Reference proteome</keyword>
<proteinExistence type="predicted"/>
<dbReference type="RefSeq" id="WP_380711521.1">
    <property type="nucleotide sequence ID" value="NZ_JBHUML010000002.1"/>
</dbReference>
<comment type="caution">
    <text evidence="1">The sequence shown here is derived from an EMBL/GenBank/DDBJ whole genome shotgun (WGS) entry which is preliminary data.</text>
</comment>
<name>A0ABW5SY19_9BACI</name>
<dbReference type="EMBL" id="JBHUML010000002">
    <property type="protein sequence ID" value="MFD2704233.1"/>
    <property type="molecule type" value="Genomic_DNA"/>
</dbReference>
<evidence type="ECO:0008006" key="3">
    <source>
        <dbReference type="Google" id="ProtNLM"/>
    </source>
</evidence>
<evidence type="ECO:0000313" key="1">
    <source>
        <dbReference type="EMBL" id="MFD2704233.1"/>
    </source>
</evidence>
<evidence type="ECO:0000313" key="2">
    <source>
        <dbReference type="Proteomes" id="UP001597520"/>
    </source>
</evidence>
<gene>
    <name evidence="1" type="ORF">ACFSUB_02035</name>
</gene>
<protein>
    <recommendedName>
        <fullName evidence="3">Coat protein</fullName>
    </recommendedName>
</protein>
<organism evidence="1 2">
    <name type="scientific">Salibacterium lacus</name>
    <dbReference type="NCBI Taxonomy" id="1898109"/>
    <lineage>
        <taxon>Bacteria</taxon>
        <taxon>Bacillati</taxon>
        <taxon>Bacillota</taxon>
        <taxon>Bacilli</taxon>
        <taxon>Bacillales</taxon>
        <taxon>Bacillaceae</taxon>
    </lineage>
</organism>
<accession>A0ABW5SY19</accession>
<reference evidence="2" key="1">
    <citation type="journal article" date="2019" name="Int. J. Syst. Evol. Microbiol.">
        <title>The Global Catalogue of Microorganisms (GCM) 10K type strain sequencing project: providing services to taxonomists for standard genome sequencing and annotation.</title>
        <authorList>
            <consortium name="The Broad Institute Genomics Platform"/>
            <consortium name="The Broad Institute Genome Sequencing Center for Infectious Disease"/>
            <person name="Wu L."/>
            <person name="Ma J."/>
        </authorList>
    </citation>
    <scope>NUCLEOTIDE SEQUENCE [LARGE SCALE GENOMIC DNA]</scope>
    <source>
        <strain evidence="2">KCTC 33792</strain>
    </source>
</reference>
<sequence length="326" mass="35458">MAYTTFSGVEFDPEIFQEYMEELSPEPAAFIDSGIIRQDPGIQITDGNVTSVPFYKPLTGNAQNYDGTDITVNDIASGKQTAIVIGRANAWGSQDLAAELASKDPMMSIASKVTQYWREEWQRILILQLNGIFGASAFSTHVHDISIEDGDNATEDNKIGPDAIIDATQNTIGDNASKISAISVHSKVYARMQKLNLIEFEPYGDQNTVVPVFLGKRIIVDDAHTVEAGGTSGNKYTSYLFAPGSIGRADGSVKVPTATERQELSGGGREHLVNRQRRVYHLYGSHFTQSSLAGVSPTDAELSDGTNFDKVYEDKNIPVIKLVTNG</sequence>
<dbReference type="Proteomes" id="UP001597520">
    <property type="component" value="Unassembled WGS sequence"/>
</dbReference>